<comment type="caution">
    <text evidence="9">The sequence shown here is derived from an EMBL/GenBank/DDBJ whole genome shotgun (WGS) entry which is preliminary data.</text>
</comment>
<dbReference type="OrthoDB" id="9779457at2"/>
<dbReference type="PRINTS" id="PR00368">
    <property type="entry name" value="FADPNR"/>
</dbReference>
<dbReference type="Gene3D" id="2.60.120.10">
    <property type="entry name" value="Jelly Rolls"/>
    <property type="match status" value="2"/>
</dbReference>
<dbReference type="InterPro" id="IPR050294">
    <property type="entry name" value="RnfB_subfamily"/>
</dbReference>
<dbReference type="InterPro" id="IPR018488">
    <property type="entry name" value="cNMP-bd_CS"/>
</dbReference>
<keyword evidence="1" id="KW-0813">Transport</keyword>
<dbReference type="InterPro" id="IPR017896">
    <property type="entry name" value="4Fe4S_Fe-S-bd"/>
</dbReference>
<dbReference type="InterPro" id="IPR018490">
    <property type="entry name" value="cNMP-bd_dom_sf"/>
</dbReference>
<feature type="domain" description="4Fe-4S ferredoxin-type" evidence="8">
    <location>
        <begin position="768"/>
        <end position="801"/>
    </location>
</feature>
<evidence type="ECO:0000259" key="8">
    <source>
        <dbReference type="PROSITE" id="PS51379"/>
    </source>
</evidence>
<dbReference type="PANTHER" id="PTHR42859">
    <property type="entry name" value="OXIDOREDUCTASE"/>
    <property type="match status" value="1"/>
</dbReference>
<keyword evidence="6" id="KW-0411">Iron-sulfur</keyword>
<feature type="domain" description="4Fe-4S ferredoxin-type" evidence="8">
    <location>
        <begin position="634"/>
        <end position="666"/>
    </location>
</feature>
<dbReference type="PROSITE" id="PS50042">
    <property type="entry name" value="CNMP_BINDING_3"/>
    <property type="match status" value="2"/>
</dbReference>
<evidence type="ECO:0000256" key="6">
    <source>
        <dbReference type="ARBA" id="ARBA00023014"/>
    </source>
</evidence>
<dbReference type="GO" id="GO:0046872">
    <property type="term" value="F:metal ion binding"/>
    <property type="evidence" value="ECO:0007669"/>
    <property type="project" value="UniProtKB-KW"/>
</dbReference>
<evidence type="ECO:0000256" key="3">
    <source>
        <dbReference type="ARBA" id="ARBA00022723"/>
    </source>
</evidence>
<organism evidence="9 10">
    <name type="scientific">Parvularcula marina</name>
    <dbReference type="NCBI Taxonomy" id="2292771"/>
    <lineage>
        <taxon>Bacteria</taxon>
        <taxon>Pseudomonadati</taxon>
        <taxon>Pseudomonadota</taxon>
        <taxon>Alphaproteobacteria</taxon>
        <taxon>Parvularculales</taxon>
        <taxon>Parvularculaceae</taxon>
        <taxon>Parvularcula</taxon>
    </lineage>
</organism>
<dbReference type="PANTHER" id="PTHR42859:SF10">
    <property type="entry name" value="DIMETHYLSULFOXIDE REDUCTASE CHAIN B"/>
    <property type="match status" value="1"/>
</dbReference>
<dbReference type="PROSITE" id="PS00198">
    <property type="entry name" value="4FE4S_FER_1"/>
    <property type="match status" value="1"/>
</dbReference>
<evidence type="ECO:0000256" key="4">
    <source>
        <dbReference type="ARBA" id="ARBA00022982"/>
    </source>
</evidence>
<evidence type="ECO:0000313" key="9">
    <source>
        <dbReference type="EMBL" id="RFB05588.1"/>
    </source>
</evidence>
<reference evidence="9 10" key="1">
    <citation type="submission" date="2018-08" db="EMBL/GenBank/DDBJ databases">
        <title>Parvularcula sp. SM1705, isolated from surface water of the South Sea China.</title>
        <authorList>
            <person name="Sun L."/>
        </authorList>
    </citation>
    <scope>NUCLEOTIDE SEQUENCE [LARGE SCALE GENOMIC DNA]</scope>
    <source>
        <strain evidence="9 10">SM1705</strain>
    </source>
</reference>
<keyword evidence="2" id="KW-0004">4Fe-4S</keyword>
<dbReference type="Pfam" id="PF13738">
    <property type="entry name" value="Pyr_redox_3"/>
    <property type="match status" value="1"/>
</dbReference>
<dbReference type="Proteomes" id="UP000264589">
    <property type="component" value="Unassembled WGS sequence"/>
</dbReference>
<dbReference type="InterPro" id="IPR036188">
    <property type="entry name" value="FAD/NAD-bd_sf"/>
</dbReference>
<evidence type="ECO:0000313" key="10">
    <source>
        <dbReference type="Proteomes" id="UP000264589"/>
    </source>
</evidence>
<dbReference type="PROSITE" id="PS00889">
    <property type="entry name" value="CNMP_BINDING_2"/>
    <property type="match status" value="2"/>
</dbReference>
<dbReference type="InterPro" id="IPR014710">
    <property type="entry name" value="RmlC-like_jellyroll"/>
</dbReference>
<dbReference type="SUPFAM" id="SSF51905">
    <property type="entry name" value="FAD/NAD(P)-binding domain"/>
    <property type="match status" value="1"/>
</dbReference>
<dbReference type="SUPFAM" id="SSF54862">
    <property type="entry name" value="4Fe-4S ferredoxins"/>
    <property type="match status" value="1"/>
</dbReference>
<proteinExistence type="predicted"/>
<keyword evidence="4" id="KW-0249">Electron transport</keyword>
<feature type="domain" description="4Fe-4S ferredoxin-type" evidence="8">
    <location>
        <begin position="703"/>
        <end position="731"/>
    </location>
</feature>
<keyword evidence="10" id="KW-1185">Reference proteome</keyword>
<sequence length="814" mass="88591">MSDNFKVAIIGSGPAGLSAAARAAALGMSHVLLEKTDHLSDTIYKYQKGKHIMATPDQLVLRSDMSFAAGKREDILGTWDSQALSQKVNVRLDAEVLDISGSKGNFKIQLKGGDEISAENIVLGIGTQGNPNKLRCPGGDQPFVGYQLDDPAEHLDKHIIVVGGGDAGIENALGLANPDLGNTVTLLQRSDGFPRSKPANVALLEEARADGRLDFLISASPKELLADRMIVEAKDGEIELPCDMVIARLGSAPPRKLIEGWGIEFTGPDREAYPILSEEFESVVPGIFVIGALAGYPLIKHCMNQGYDVIERINGNKSLKPADQPLLEAIFKKVPGGKSVDYWIDHLRKDVPIFEGVSRLQMREFLLDSRMHAPKADEIIFRRNQAGSSLWAVVDGSVQVEINPNDTRQRVELGAGQIFGEIGLISGRPRSATIRAGRNAILIEVPRSAALKLIDTIPAVKRKVDTIATERQIRQIFGNGLDVKWIEKLIANAEYVDAPAGMTIIEEGSDDLDVYIIRYGSALVEKNIGGKDVFLSYVPAGAYVGEMALFENRVRTASVKTAIKSQLIRLSGEIFEELLSAEPELRERIRETVVERRRLNAFVESKKDNFDSVSDYYSQVADFLISEGLGEATDALLIDESLCVACDNCELACAETHQGISRLDREAGQAYESIHVPTSCRHCEHPHCMTDCPPDAIHRGADGEVFIDETCIGCGNCQRYCPYGVIQMQKIPPKRPGLFAWFLFGSGPGPGQPSQKWINQKTKGKDVGKFAVKCDMCKGIKGGPACVRACPTGAAIRVSPENYLNTVNKNGGGQ</sequence>
<feature type="domain" description="Cyclic nucleotide-binding" evidence="7">
    <location>
        <begin position="353"/>
        <end position="471"/>
    </location>
</feature>
<feature type="domain" description="Cyclic nucleotide-binding" evidence="7">
    <location>
        <begin position="477"/>
        <end position="596"/>
    </location>
</feature>
<keyword evidence="5" id="KW-0408">Iron</keyword>
<dbReference type="Gene3D" id="3.50.50.60">
    <property type="entry name" value="FAD/NAD(P)-binding domain"/>
    <property type="match status" value="2"/>
</dbReference>
<evidence type="ECO:0000259" key="7">
    <source>
        <dbReference type="PROSITE" id="PS50042"/>
    </source>
</evidence>
<dbReference type="InterPro" id="IPR017900">
    <property type="entry name" value="4Fe4S_Fe_S_CS"/>
</dbReference>
<dbReference type="InParanoid" id="A0A371RJF3"/>
<dbReference type="CDD" id="cd16367">
    <property type="entry name" value="DMSOR_beta_like"/>
    <property type="match status" value="1"/>
</dbReference>
<evidence type="ECO:0000256" key="2">
    <source>
        <dbReference type="ARBA" id="ARBA00022485"/>
    </source>
</evidence>
<gene>
    <name evidence="9" type="ORF">DX908_10120</name>
</gene>
<keyword evidence="3" id="KW-0479">Metal-binding</keyword>
<dbReference type="GO" id="GO:0051539">
    <property type="term" value="F:4 iron, 4 sulfur cluster binding"/>
    <property type="evidence" value="ECO:0007669"/>
    <property type="project" value="UniProtKB-KW"/>
</dbReference>
<dbReference type="InterPro" id="IPR000595">
    <property type="entry name" value="cNMP-bd_dom"/>
</dbReference>
<dbReference type="SUPFAM" id="SSF51206">
    <property type="entry name" value="cAMP-binding domain-like"/>
    <property type="match status" value="2"/>
</dbReference>
<evidence type="ECO:0000256" key="1">
    <source>
        <dbReference type="ARBA" id="ARBA00022448"/>
    </source>
</evidence>
<dbReference type="CDD" id="cd00038">
    <property type="entry name" value="CAP_ED"/>
    <property type="match status" value="2"/>
</dbReference>
<dbReference type="PRINTS" id="PR00469">
    <property type="entry name" value="PNDRDTASEII"/>
</dbReference>
<accession>A0A371RJF3</accession>
<dbReference type="Pfam" id="PF13247">
    <property type="entry name" value="Fer4_11"/>
    <property type="match status" value="1"/>
</dbReference>
<dbReference type="SMART" id="SM00100">
    <property type="entry name" value="cNMP"/>
    <property type="match status" value="2"/>
</dbReference>
<evidence type="ECO:0000256" key="5">
    <source>
        <dbReference type="ARBA" id="ARBA00023004"/>
    </source>
</evidence>
<name>A0A371RJF3_9PROT</name>
<dbReference type="AlphaFoldDB" id="A0A371RJF3"/>
<dbReference type="PROSITE" id="PS51379">
    <property type="entry name" value="4FE4S_FER_2"/>
    <property type="match status" value="3"/>
</dbReference>
<dbReference type="EMBL" id="QUQO01000001">
    <property type="protein sequence ID" value="RFB05588.1"/>
    <property type="molecule type" value="Genomic_DNA"/>
</dbReference>
<dbReference type="Pfam" id="PF00027">
    <property type="entry name" value="cNMP_binding"/>
    <property type="match status" value="2"/>
</dbReference>
<dbReference type="Gene3D" id="3.30.70.20">
    <property type="match status" value="2"/>
</dbReference>
<dbReference type="RefSeq" id="WP_116392221.1">
    <property type="nucleotide sequence ID" value="NZ_QUQO01000001.1"/>
</dbReference>
<protein>
    <submittedName>
        <fullName evidence="9">4Fe-4S dicluster domain-containing protein</fullName>
    </submittedName>
</protein>